<organism evidence="2 3">
    <name type="scientific">Lepisosteus oculatus</name>
    <name type="common">Spotted gar</name>
    <dbReference type="NCBI Taxonomy" id="7918"/>
    <lineage>
        <taxon>Eukaryota</taxon>
        <taxon>Metazoa</taxon>
        <taxon>Chordata</taxon>
        <taxon>Craniata</taxon>
        <taxon>Vertebrata</taxon>
        <taxon>Euteleostomi</taxon>
        <taxon>Actinopterygii</taxon>
        <taxon>Neopterygii</taxon>
        <taxon>Holostei</taxon>
        <taxon>Semionotiformes</taxon>
        <taxon>Lepisosteidae</taxon>
        <taxon>Lepisosteus</taxon>
    </lineage>
</organism>
<dbReference type="SMART" id="SM00595">
    <property type="entry name" value="MADF"/>
    <property type="match status" value="1"/>
</dbReference>
<proteinExistence type="predicted"/>
<name>W5N0F1_LEPOC</name>
<evidence type="ECO:0000259" key="1">
    <source>
        <dbReference type="Pfam" id="PF13837"/>
    </source>
</evidence>
<sequence length="188" mass="20590">DPWSHCILLFSRSSPAGCAFAKAGFGDRGGEEEAACALGNPVSANKLFPVPAVGKTTFQIAAAGSLPLPLASPGPSSEFTHQCILQLIEAVGKRWDMYSARERTRLFHNVQQELEALGHTFTMERIRRKWNNLVVTYKRVKDRSRETGQAKTTWEYYEMMDALLSNTIGAQPVATAAATMVTTLTPDA</sequence>
<dbReference type="PANTHER" id="PTHR47595">
    <property type="entry name" value="HEAT SHOCK 70 KDA PROTEIN 14"/>
    <property type="match status" value="1"/>
</dbReference>
<protein>
    <recommendedName>
        <fullName evidence="1">Myb/SANT-like DNA-binding domain-containing protein</fullName>
    </recommendedName>
</protein>
<dbReference type="GeneTree" id="ENSGT00690000103981"/>
<reference evidence="2" key="2">
    <citation type="submission" date="2025-08" db="UniProtKB">
        <authorList>
            <consortium name="Ensembl"/>
        </authorList>
    </citation>
    <scope>IDENTIFICATION</scope>
</reference>
<dbReference type="InterPro" id="IPR044822">
    <property type="entry name" value="Myb_DNA-bind_4"/>
</dbReference>
<dbReference type="Ensembl" id="ENSLOCT00000014139.1">
    <property type="protein sequence ID" value="ENSLOCP00000014110.1"/>
    <property type="gene ID" value="ENSLOCG00000011482.1"/>
</dbReference>
<dbReference type="AlphaFoldDB" id="W5N0F1"/>
<evidence type="ECO:0000313" key="2">
    <source>
        <dbReference type="Ensembl" id="ENSLOCP00000014110.1"/>
    </source>
</evidence>
<keyword evidence="3" id="KW-1185">Reference proteome</keyword>
<dbReference type="InParanoid" id="W5N0F1"/>
<dbReference type="EMBL" id="AHAT01031142">
    <property type="status" value="NOT_ANNOTATED_CDS"/>
    <property type="molecule type" value="Genomic_DNA"/>
</dbReference>
<accession>W5N0F1</accession>
<dbReference type="Gene3D" id="1.10.10.60">
    <property type="entry name" value="Homeodomain-like"/>
    <property type="match status" value="1"/>
</dbReference>
<dbReference type="Proteomes" id="UP000018468">
    <property type="component" value="Linkage group LG12"/>
</dbReference>
<feature type="domain" description="Myb/SANT-like DNA-binding" evidence="1">
    <location>
        <begin position="78"/>
        <end position="163"/>
    </location>
</feature>
<dbReference type="eggNOG" id="ENOG502S1SH">
    <property type="taxonomic scope" value="Eukaryota"/>
</dbReference>
<reference evidence="3" key="1">
    <citation type="submission" date="2011-12" db="EMBL/GenBank/DDBJ databases">
        <title>The Draft Genome of Lepisosteus oculatus.</title>
        <authorList>
            <consortium name="The Broad Institute Genome Assembly &amp; Analysis Group"/>
            <consortium name="Computational R&amp;D Group"/>
            <consortium name="and Sequencing Platform"/>
            <person name="Di Palma F."/>
            <person name="Alfoldi J."/>
            <person name="Johnson J."/>
            <person name="Berlin A."/>
            <person name="Gnerre S."/>
            <person name="Jaffe D."/>
            <person name="MacCallum I."/>
            <person name="Young S."/>
            <person name="Walker B.J."/>
            <person name="Lander E.S."/>
            <person name="Lindblad-Toh K."/>
        </authorList>
    </citation>
    <scope>NUCLEOTIDE SEQUENCE [LARGE SCALE GENOMIC DNA]</scope>
</reference>
<dbReference type="Pfam" id="PF13837">
    <property type="entry name" value="Myb_DNA-bind_4"/>
    <property type="match status" value="1"/>
</dbReference>
<reference evidence="2" key="3">
    <citation type="submission" date="2025-09" db="UniProtKB">
        <authorList>
            <consortium name="Ensembl"/>
        </authorList>
    </citation>
    <scope>IDENTIFICATION</scope>
</reference>
<dbReference type="HOGENOM" id="CLU_089528_0_0_1"/>
<dbReference type="PANTHER" id="PTHR47595:SF1">
    <property type="entry name" value="MYB_SANT-LIKE DNA-BINDING DOMAIN-CONTAINING PROTEIN"/>
    <property type="match status" value="1"/>
</dbReference>
<evidence type="ECO:0000313" key="3">
    <source>
        <dbReference type="Proteomes" id="UP000018468"/>
    </source>
</evidence>
<dbReference type="Bgee" id="ENSLOCG00000011482">
    <property type="expression patterns" value="Expressed in testis and 13 other cell types or tissues"/>
</dbReference>
<dbReference type="EMBL" id="AHAT01031141">
    <property type="status" value="NOT_ANNOTATED_CDS"/>
    <property type="molecule type" value="Genomic_DNA"/>
</dbReference>